<accession>A0A2U7UH36</accession>
<name>A0A2U7UH36_9VIRU</name>
<dbReference type="GeneID" id="36841776"/>
<dbReference type="RefSeq" id="YP_009481317.1">
    <property type="nucleotide sequence ID" value="NC_037665.1"/>
</dbReference>
<dbReference type="EMBL" id="MG011691">
    <property type="protein sequence ID" value="AVK77321.1"/>
    <property type="molecule type" value="Genomic_DNA"/>
</dbReference>
<protein>
    <submittedName>
        <fullName evidence="1">Uncharacterized protein</fullName>
    </submittedName>
</protein>
<dbReference type="KEGG" id="vg:36841776"/>
<proteinExistence type="predicted"/>
<gene>
    <name evidence="1" type="ORF">pmac_cds_633</name>
</gene>
<organism evidence="1">
    <name type="scientific">Pandoravirus macleodensis</name>
    <dbReference type="NCBI Taxonomy" id="2107707"/>
    <lineage>
        <taxon>Viruses</taxon>
        <taxon>Pandoravirus</taxon>
    </lineage>
</organism>
<reference evidence="1" key="1">
    <citation type="journal article" date="2018" name="Nat. Commun.">
        <title>Diversity and evolution of the emerging Pandoraviridae family.</title>
        <authorList>
            <person name="Legendre M."/>
            <person name="Fabre E."/>
            <person name="Poirot O."/>
            <person name="Jeudy S."/>
            <person name="Lartigue A."/>
            <person name="Alempic J.M."/>
            <person name="Beucher L."/>
            <person name="Philippe N."/>
            <person name="Bertaux L."/>
            <person name="Christo-Foroux E."/>
            <person name="Labadie K."/>
            <person name="Coute Y."/>
            <person name="Abergel C."/>
            <person name="Claverie J.M."/>
        </authorList>
    </citation>
    <scope>NUCLEOTIDE SEQUENCE [LARGE SCALE GENOMIC DNA]</scope>
    <source>
        <strain evidence="1">Macleodensis</strain>
    </source>
</reference>
<dbReference type="Proteomes" id="UP000249758">
    <property type="component" value="Segment"/>
</dbReference>
<evidence type="ECO:0000313" key="1">
    <source>
        <dbReference type="EMBL" id="AVK77321.1"/>
    </source>
</evidence>
<sequence>MTAAPATTKGEIKVRFREASGTGCLVRTGEKRPIAVGACDSPEAQWLVRHLQTGNGARIVSAQGGDCADIYDPQSPVPYTWPCRDGVGLSTEPPVNQIFDGGSLGSWRGIPLSVPSPEGALRYGVGVPGRWLTEPWAAAPATATVVTVTGPPPEAQESPTKEVAAVMANPDDTPAAARLAAWVGGSAERRGRAWDEIVRLVAAHPNVFPTRGVIRRLGAYAYLDVQDDGAYVTRVPAALDAVERGYGVAKLLQAPSPPGWQQYRVYAPPSPVGTHVTLGGASPPPSWLGQEVRFRVEGLLTYLHDRLGRAPSGFDPRFYPYRWYVMPVTLLDPPLAGLFWSDPPHISVGVLGRRA</sequence>